<proteinExistence type="predicted"/>
<dbReference type="Proteomes" id="UP000321571">
    <property type="component" value="Unassembled WGS sequence"/>
</dbReference>
<dbReference type="InterPro" id="IPR011551">
    <property type="entry name" value="NTP_PyrPHydrolase_MazG"/>
</dbReference>
<dbReference type="RefSeq" id="WP_147687624.1">
    <property type="nucleotide sequence ID" value="NZ_VDUX01000008.1"/>
</dbReference>
<comment type="caution">
    <text evidence="2">The sequence shown here is derived from an EMBL/GenBank/DDBJ whole genome shotgun (WGS) entry which is preliminary data.</text>
</comment>
<dbReference type="PANTHER" id="PTHR30522:SF0">
    <property type="entry name" value="NUCLEOSIDE TRIPHOSPHATE PYROPHOSPHOHYDROLASE"/>
    <property type="match status" value="1"/>
</dbReference>
<dbReference type="SUPFAM" id="SSF101386">
    <property type="entry name" value="all-alpha NTP pyrophosphatases"/>
    <property type="match status" value="1"/>
</dbReference>
<sequence length="222" mass="24533">MMRILLVSPRVAPGLLTLEAWDVLRAASRVFSAEDGPHIEAIEKAGITVTVSTERPKGEDVLWIAPPGDVAWAHEVAAELLDGDGPEVEVLLGSYDMPGARLLDLVAVMDRLRRECPWTQQQTHTSLAPYLAEESQEALEAIESGDLDHLREELGDVLMQVVFHAAVSGEQPEGWDVDDVAAGITEKLIRRNPHVFGDAVATTVEEIDAQWNRIKEQERHQH</sequence>
<dbReference type="GO" id="GO:0046047">
    <property type="term" value="P:TTP catabolic process"/>
    <property type="evidence" value="ECO:0007669"/>
    <property type="project" value="TreeGrafter"/>
</dbReference>
<dbReference type="GO" id="GO:0006950">
    <property type="term" value="P:response to stress"/>
    <property type="evidence" value="ECO:0007669"/>
    <property type="project" value="UniProtKB-ARBA"/>
</dbReference>
<dbReference type="EMBL" id="VDUX01000008">
    <property type="protein sequence ID" value="TXL57356.1"/>
    <property type="molecule type" value="Genomic_DNA"/>
</dbReference>
<dbReference type="OrthoDB" id="9808939at2"/>
<accession>A0A5C8NGT8</accession>
<dbReference type="FunFam" id="1.10.287.1080:FF:000001">
    <property type="entry name" value="Nucleoside triphosphate pyrophosphohydrolase"/>
    <property type="match status" value="1"/>
</dbReference>
<dbReference type="CDD" id="cd11528">
    <property type="entry name" value="NTP-PPase_MazG_Nterm"/>
    <property type="match status" value="1"/>
</dbReference>
<reference evidence="2 3" key="1">
    <citation type="submission" date="2019-06" db="EMBL/GenBank/DDBJ databases">
        <title>Aeromicrobium sp. nov., isolated from a maize field.</title>
        <authorList>
            <person name="Lin S.-Y."/>
            <person name="Tsai C.-F."/>
            <person name="Young C.-C."/>
        </authorList>
    </citation>
    <scope>NUCLEOTIDE SEQUENCE [LARGE SCALE GENOMIC DNA]</scope>
    <source>
        <strain evidence="2 3">CC-CFT486</strain>
    </source>
</reference>
<dbReference type="GO" id="GO:0047429">
    <property type="term" value="F:nucleoside triphosphate diphosphatase activity"/>
    <property type="evidence" value="ECO:0007669"/>
    <property type="project" value="TreeGrafter"/>
</dbReference>
<dbReference type="PANTHER" id="PTHR30522">
    <property type="entry name" value="NUCLEOSIDE TRIPHOSPHATE PYROPHOSPHOHYDROLASE"/>
    <property type="match status" value="1"/>
</dbReference>
<keyword evidence="3" id="KW-1185">Reference proteome</keyword>
<evidence type="ECO:0000313" key="3">
    <source>
        <dbReference type="Proteomes" id="UP000321571"/>
    </source>
</evidence>
<feature type="domain" description="NTP pyrophosphohydrolase MazG-like" evidence="1">
    <location>
        <begin position="122"/>
        <end position="196"/>
    </location>
</feature>
<dbReference type="Pfam" id="PF03819">
    <property type="entry name" value="MazG"/>
    <property type="match status" value="1"/>
</dbReference>
<dbReference type="AlphaFoldDB" id="A0A5C8NGT8"/>
<organism evidence="2 3">
    <name type="scientific">Aeromicrobium terrae</name>
    <dbReference type="NCBI Taxonomy" id="2498846"/>
    <lineage>
        <taxon>Bacteria</taxon>
        <taxon>Bacillati</taxon>
        <taxon>Actinomycetota</taxon>
        <taxon>Actinomycetes</taxon>
        <taxon>Propionibacteriales</taxon>
        <taxon>Nocardioidaceae</taxon>
        <taxon>Aeromicrobium</taxon>
    </lineage>
</organism>
<dbReference type="Gene3D" id="1.10.287.1080">
    <property type="entry name" value="MazG-like"/>
    <property type="match status" value="1"/>
</dbReference>
<name>A0A5C8NGT8_9ACTN</name>
<dbReference type="GO" id="GO:0046076">
    <property type="term" value="P:dTTP catabolic process"/>
    <property type="evidence" value="ECO:0007669"/>
    <property type="project" value="TreeGrafter"/>
</dbReference>
<evidence type="ECO:0000259" key="1">
    <source>
        <dbReference type="Pfam" id="PF03819"/>
    </source>
</evidence>
<evidence type="ECO:0000313" key="2">
    <source>
        <dbReference type="EMBL" id="TXL57356.1"/>
    </source>
</evidence>
<dbReference type="GO" id="GO:0046052">
    <property type="term" value="P:UTP catabolic process"/>
    <property type="evidence" value="ECO:0007669"/>
    <property type="project" value="TreeGrafter"/>
</dbReference>
<dbReference type="GO" id="GO:0046081">
    <property type="term" value="P:dUTP catabolic process"/>
    <property type="evidence" value="ECO:0007669"/>
    <property type="project" value="TreeGrafter"/>
</dbReference>
<gene>
    <name evidence="2" type="ORF">FHP06_15070</name>
</gene>
<protein>
    <submittedName>
        <fullName evidence="2">MazG family protein</fullName>
    </submittedName>
</protein>
<dbReference type="GO" id="GO:0046061">
    <property type="term" value="P:dATP catabolic process"/>
    <property type="evidence" value="ECO:0007669"/>
    <property type="project" value="TreeGrafter"/>
</dbReference>
<dbReference type="InterPro" id="IPR004518">
    <property type="entry name" value="MazG-like_dom"/>
</dbReference>
<dbReference type="InterPro" id="IPR048015">
    <property type="entry name" value="NTP-PPase_MazG-like_N"/>
</dbReference>
<dbReference type="GO" id="GO:0006203">
    <property type="term" value="P:dGTP catabolic process"/>
    <property type="evidence" value="ECO:0007669"/>
    <property type="project" value="TreeGrafter"/>
</dbReference>